<dbReference type="Pfam" id="PF03807">
    <property type="entry name" value="F420_oxidored"/>
    <property type="match status" value="1"/>
</dbReference>
<evidence type="ECO:0000256" key="3">
    <source>
        <dbReference type="ARBA" id="ARBA00023002"/>
    </source>
</evidence>
<evidence type="ECO:0000313" key="7">
    <source>
        <dbReference type="EMBL" id="KAK2610060.1"/>
    </source>
</evidence>
<dbReference type="InterPro" id="IPR029036">
    <property type="entry name" value="P5CR_dimer"/>
</dbReference>
<feature type="binding site" evidence="4">
    <location>
        <begin position="20"/>
        <end position="25"/>
    </location>
    <ligand>
        <name>NADP(+)</name>
        <dbReference type="ChEBI" id="CHEBI:58349"/>
    </ligand>
</feature>
<feature type="binding site" evidence="4">
    <location>
        <position position="55"/>
    </location>
    <ligand>
        <name>NADP(+)</name>
        <dbReference type="ChEBI" id="CHEBI:58349"/>
    </ligand>
</feature>
<feature type="binding site" evidence="4">
    <location>
        <begin position="101"/>
        <end position="104"/>
    </location>
    <ligand>
        <name>NADP(+)</name>
        <dbReference type="ChEBI" id="CHEBI:58349"/>
    </ligand>
</feature>
<name>A0AAD9W5X8_PHOAM</name>
<dbReference type="PIRSF" id="PIRSF000193">
    <property type="entry name" value="Pyrrol-5-carb_rd"/>
    <property type="match status" value="1"/>
</dbReference>
<protein>
    <recommendedName>
        <fullName evidence="9">Pyrroline-5-carboxylate reductase</fullName>
    </recommendedName>
</protein>
<sequence>MTSYTSNVKSALQGLTVGFIGCGDLGKAILKGISHESAPSPQVPDSWALARYLASVQSEKTAQALREVFQSASDVGGSINLEVFQRQNVQVAQKSDFVVLASPPGAVEAILSEKGMAQALSQKVLVSLAAGVTMSQMETALYRPKGDSPNVSDQNRCWIVRAMPNIAASLAASATAITVSTDPAPPKEKIEIVESFFQCVGGITHIAESQMDAASVVCGASPAFMALFCDAIIDGAVAGGLPRSQAEAMTAQALASTAALLATDGGGKRPSEVRENVCANPGITIGGILDLEKGGVRGSISGAVRDSILAARSLGRKDG</sequence>
<dbReference type="SUPFAM" id="SSF48179">
    <property type="entry name" value="6-phosphogluconate dehydrogenase C-terminal domain-like"/>
    <property type="match status" value="1"/>
</dbReference>
<dbReference type="Gene3D" id="1.10.3730.10">
    <property type="entry name" value="ProC C-terminal domain-like"/>
    <property type="match status" value="1"/>
</dbReference>
<gene>
    <name evidence="7" type="ORF">N8I77_003517</name>
</gene>
<dbReference type="SUPFAM" id="SSF51735">
    <property type="entry name" value="NAD(P)-binding Rossmann-fold domains"/>
    <property type="match status" value="1"/>
</dbReference>
<evidence type="ECO:0000259" key="6">
    <source>
        <dbReference type="Pfam" id="PF14748"/>
    </source>
</evidence>
<dbReference type="PANTHER" id="PTHR11645:SF0">
    <property type="entry name" value="PYRROLINE-5-CARBOXYLATE REDUCTASE 3"/>
    <property type="match status" value="1"/>
</dbReference>
<organism evidence="7 8">
    <name type="scientific">Phomopsis amygdali</name>
    <name type="common">Fusicoccum amygdali</name>
    <dbReference type="NCBI Taxonomy" id="1214568"/>
    <lineage>
        <taxon>Eukaryota</taxon>
        <taxon>Fungi</taxon>
        <taxon>Dikarya</taxon>
        <taxon>Ascomycota</taxon>
        <taxon>Pezizomycotina</taxon>
        <taxon>Sordariomycetes</taxon>
        <taxon>Sordariomycetidae</taxon>
        <taxon>Diaporthales</taxon>
        <taxon>Diaporthaceae</taxon>
        <taxon>Diaporthe</taxon>
    </lineage>
</organism>
<dbReference type="EMBL" id="JAUJFL010000002">
    <property type="protein sequence ID" value="KAK2610060.1"/>
    <property type="molecule type" value="Genomic_DNA"/>
</dbReference>
<feature type="domain" description="Pyrroline-5-carboxylate reductase catalytic N-terminal" evidence="5">
    <location>
        <begin position="16"/>
        <end position="131"/>
    </location>
</feature>
<dbReference type="Pfam" id="PF14748">
    <property type="entry name" value="P5CR_dimer"/>
    <property type="match status" value="1"/>
</dbReference>
<dbReference type="Gene3D" id="3.40.50.720">
    <property type="entry name" value="NAD(P)-binding Rossmann-like Domain"/>
    <property type="match status" value="1"/>
</dbReference>
<dbReference type="InterPro" id="IPR036291">
    <property type="entry name" value="NAD(P)-bd_dom_sf"/>
</dbReference>
<accession>A0AAD9W5X8</accession>
<dbReference type="AlphaFoldDB" id="A0AAD9W5X8"/>
<dbReference type="InterPro" id="IPR000304">
    <property type="entry name" value="Pyrroline-COOH_reductase"/>
</dbReference>
<keyword evidence="8" id="KW-1185">Reference proteome</keyword>
<dbReference type="Proteomes" id="UP001265746">
    <property type="component" value="Unassembled WGS sequence"/>
</dbReference>
<proteinExistence type="inferred from homology"/>
<dbReference type="FunFam" id="1.10.3730.10:FF:000001">
    <property type="entry name" value="Pyrroline-5-carboxylate reductase"/>
    <property type="match status" value="1"/>
</dbReference>
<evidence type="ECO:0000256" key="1">
    <source>
        <dbReference type="ARBA" id="ARBA00005525"/>
    </source>
</evidence>
<comment type="similarity">
    <text evidence="1">Belongs to the pyrroline-5-carboxylate reductase family.</text>
</comment>
<dbReference type="GO" id="GO:0004735">
    <property type="term" value="F:pyrroline-5-carboxylate reductase activity"/>
    <property type="evidence" value="ECO:0007669"/>
    <property type="project" value="InterPro"/>
</dbReference>
<evidence type="ECO:0000259" key="5">
    <source>
        <dbReference type="Pfam" id="PF03807"/>
    </source>
</evidence>
<evidence type="ECO:0008006" key="9">
    <source>
        <dbReference type="Google" id="ProtNLM"/>
    </source>
</evidence>
<dbReference type="InterPro" id="IPR028939">
    <property type="entry name" value="P5C_Rdtase_cat_N"/>
</dbReference>
<dbReference type="NCBIfam" id="TIGR00112">
    <property type="entry name" value="proC"/>
    <property type="match status" value="1"/>
</dbReference>
<comment type="caution">
    <text evidence="7">The sequence shown here is derived from an EMBL/GenBank/DDBJ whole genome shotgun (WGS) entry which is preliminary data.</text>
</comment>
<reference evidence="7" key="1">
    <citation type="submission" date="2023-06" db="EMBL/GenBank/DDBJ databases">
        <authorList>
            <person name="Noh H."/>
        </authorList>
    </citation>
    <scope>NUCLEOTIDE SEQUENCE</scope>
    <source>
        <strain evidence="7">DUCC20226</strain>
    </source>
</reference>
<dbReference type="HAMAP" id="MF_01925">
    <property type="entry name" value="P5C_reductase"/>
    <property type="match status" value="1"/>
</dbReference>
<dbReference type="InterPro" id="IPR008927">
    <property type="entry name" value="6-PGluconate_DH-like_C_sf"/>
</dbReference>
<keyword evidence="3" id="KW-0560">Oxidoreductase</keyword>
<feature type="domain" description="Pyrroline-5-carboxylate reductase dimerisation" evidence="6">
    <location>
        <begin position="208"/>
        <end position="312"/>
    </location>
</feature>
<dbReference type="GO" id="GO:0055129">
    <property type="term" value="P:L-proline biosynthetic process"/>
    <property type="evidence" value="ECO:0007669"/>
    <property type="project" value="TreeGrafter"/>
</dbReference>
<feature type="binding site" evidence="4">
    <location>
        <position position="88"/>
    </location>
    <ligand>
        <name>NADPH</name>
        <dbReference type="ChEBI" id="CHEBI:57783"/>
    </ligand>
</feature>
<evidence type="ECO:0000256" key="4">
    <source>
        <dbReference type="PIRSR" id="PIRSR000193-1"/>
    </source>
</evidence>
<evidence type="ECO:0000256" key="2">
    <source>
        <dbReference type="ARBA" id="ARBA00022857"/>
    </source>
</evidence>
<evidence type="ECO:0000313" key="8">
    <source>
        <dbReference type="Proteomes" id="UP001265746"/>
    </source>
</evidence>
<keyword evidence="2 4" id="KW-0521">NADP</keyword>
<dbReference type="PANTHER" id="PTHR11645">
    <property type="entry name" value="PYRROLINE-5-CARBOXYLATE REDUCTASE"/>
    <property type="match status" value="1"/>
</dbReference>